<dbReference type="AlphaFoldDB" id="A0A067FLM5"/>
<dbReference type="Proteomes" id="UP000027120">
    <property type="component" value="Unassembled WGS sequence"/>
</dbReference>
<reference evidence="2 3" key="1">
    <citation type="submission" date="2014-04" db="EMBL/GenBank/DDBJ databases">
        <authorList>
            <consortium name="International Citrus Genome Consortium"/>
            <person name="Gmitter F."/>
            <person name="Chen C."/>
            <person name="Farmerie W."/>
            <person name="Harkins T."/>
            <person name="Desany B."/>
            <person name="Mohiuddin M."/>
            <person name="Kodira C."/>
            <person name="Borodovsky M."/>
            <person name="Lomsadze A."/>
            <person name="Burns P."/>
            <person name="Jenkins J."/>
            <person name="Prochnik S."/>
            <person name="Shu S."/>
            <person name="Chapman J."/>
            <person name="Pitluck S."/>
            <person name="Schmutz J."/>
            <person name="Rokhsar D."/>
        </authorList>
    </citation>
    <scope>NUCLEOTIDE SEQUENCE</scope>
</reference>
<feature type="region of interest" description="Disordered" evidence="1">
    <location>
        <begin position="136"/>
        <end position="165"/>
    </location>
</feature>
<protein>
    <recommendedName>
        <fullName evidence="4">HTH myb-type domain-containing protein</fullName>
    </recommendedName>
</protein>
<organism evidence="2 3">
    <name type="scientific">Citrus sinensis</name>
    <name type="common">Sweet orange</name>
    <name type="synonym">Citrus aurantium var. sinensis</name>
    <dbReference type="NCBI Taxonomy" id="2711"/>
    <lineage>
        <taxon>Eukaryota</taxon>
        <taxon>Viridiplantae</taxon>
        <taxon>Streptophyta</taxon>
        <taxon>Embryophyta</taxon>
        <taxon>Tracheophyta</taxon>
        <taxon>Spermatophyta</taxon>
        <taxon>Magnoliopsida</taxon>
        <taxon>eudicotyledons</taxon>
        <taxon>Gunneridae</taxon>
        <taxon>Pentapetalae</taxon>
        <taxon>rosids</taxon>
        <taxon>malvids</taxon>
        <taxon>Sapindales</taxon>
        <taxon>Rutaceae</taxon>
        <taxon>Aurantioideae</taxon>
        <taxon>Citrus</taxon>
    </lineage>
</organism>
<feature type="compositionally biased region" description="Basic residues" evidence="1">
    <location>
        <begin position="155"/>
        <end position="165"/>
    </location>
</feature>
<feature type="region of interest" description="Disordered" evidence="1">
    <location>
        <begin position="302"/>
        <end position="330"/>
    </location>
</feature>
<feature type="region of interest" description="Disordered" evidence="1">
    <location>
        <begin position="266"/>
        <end position="286"/>
    </location>
</feature>
<evidence type="ECO:0008006" key="4">
    <source>
        <dbReference type="Google" id="ProtNLM"/>
    </source>
</evidence>
<evidence type="ECO:0000313" key="3">
    <source>
        <dbReference type="Proteomes" id="UP000027120"/>
    </source>
</evidence>
<feature type="compositionally biased region" description="Polar residues" evidence="1">
    <location>
        <begin position="277"/>
        <end position="286"/>
    </location>
</feature>
<keyword evidence="3" id="KW-1185">Reference proteome</keyword>
<sequence length="382" mass="42935">MDEDISRWVIEFLLRNSPSDQLINRILAIIPISNNNNFRLKKTLLLRSIQSQLSSDGDASLSKTILENLKAVRDLDEKEGIAITRSMEAAIRDAAENTQNDDALRQVVKTYLEEAWASMGPTFLELAAAGGRGRAHVETEDKEKGKGIRKENVQPKRKHVASHRRARGPVRIIDSEDLSSDEPCSQYDTLPTPEVNKVQEALKSSSLELQAIVTDPLPDALRQAEAVVSGMARANQIPEPSVGRETNVDKPVLNPSVDAHLEPLQANQGNRKDESCSHQSNVPKSSLMERNSTAHAYEWDDSIDEEPSNQGNRFHLPSPKRKAVSPLKNHDVTKLARRRKKKKWSLEEEDALRKGVEQYVILLRKTFEKSRLLIHLSLIYSI</sequence>
<proteinExistence type="predicted"/>
<dbReference type="PANTHER" id="PTHR46993:SF6">
    <property type="entry name" value="MYB TRANSCRIPTION FACTOR"/>
    <property type="match status" value="1"/>
</dbReference>
<dbReference type="EMBL" id="KK784895">
    <property type="protein sequence ID" value="KDO68233.1"/>
    <property type="molecule type" value="Genomic_DNA"/>
</dbReference>
<gene>
    <name evidence="2" type="ORF">CISIN_1g016046mg</name>
</gene>
<dbReference type="PANTHER" id="PTHR46993">
    <property type="entry name" value="MYB TRANSCRIPTION FACTOR"/>
    <property type="match status" value="1"/>
</dbReference>
<evidence type="ECO:0000313" key="2">
    <source>
        <dbReference type="EMBL" id="KDO68233.1"/>
    </source>
</evidence>
<feature type="compositionally biased region" description="Basic and acidic residues" evidence="1">
    <location>
        <begin position="136"/>
        <end position="154"/>
    </location>
</feature>
<accession>A0A067FLM5</accession>
<evidence type="ECO:0000256" key="1">
    <source>
        <dbReference type="SAM" id="MobiDB-lite"/>
    </source>
</evidence>
<name>A0A067FLM5_CITSI</name>